<gene>
    <name evidence="7" type="ORF">BROSI_A2879</name>
</gene>
<organism evidence="7 8">
    <name type="scientific">Candidatus Brocadia sinica JPN1</name>
    <dbReference type="NCBI Taxonomy" id="1197129"/>
    <lineage>
        <taxon>Bacteria</taxon>
        <taxon>Pseudomonadati</taxon>
        <taxon>Planctomycetota</taxon>
        <taxon>Candidatus Brocadiia</taxon>
        <taxon>Candidatus Brocadiales</taxon>
        <taxon>Candidatus Brocadiaceae</taxon>
        <taxon>Candidatus Brocadia</taxon>
    </lineage>
</organism>
<name>A0ABQ0JZV1_9BACT</name>
<dbReference type="Pfam" id="PF04277">
    <property type="entry name" value="OAD_gamma"/>
    <property type="match status" value="1"/>
</dbReference>
<evidence type="ECO:0000256" key="1">
    <source>
        <dbReference type="ARBA" id="ARBA00004236"/>
    </source>
</evidence>
<evidence type="ECO:0000256" key="3">
    <source>
        <dbReference type="ARBA" id="ARBA00022692"/>
    </source>
</evidence>
<evidence type="ECO:0000313" key="7">
    <source>
        <dbReference type="EMBL" id="GAN34343.1"/>
    </source>
</evidence>
<keyword evidence="8" id="KW-1185">Reference proteome</keyword>
<comment type="caution">
    <text evidence="7">The sequence shown here is derived from an EMBL/GenBank/DDBJ whole genome shotgun (WGS) entry which is preliminary data.</text>
</comment>
<feature type="transmembrane region" description="Helical" evidence="6">
    <location>
        <begin position="27"/>
        <end position="50"/>
    </location>
</feature>
<evidence type="ECO:0000256" key="5">
    <source>
        <dbReference type="ARBA" id="ARBA00023136"/>
    </source>
</evidence>
<dbReference type="EMBL" id="BAFN01000001">
    <property type="protein sequence ID" value="GAN34343.1"/>
    <property type="molecule type" value="Genomic_DNA"/>
</dbReference>
<keyword evidence="5 6" id="KW-0472">Membrane</keyword>
<accession>A0ABQ0JZV1</accession>
<evidence type="ECO:0000313" key="8">
    <source>
        <dbReference type="Proteomes" id="UP000032309"/>
    </source>
</evidence>
<evidence type="ECO:0000256" key="4">
    <source>
        <dbReference type="ARBA" id="ARBA00022989"/>
    </source>
</evidence>
<dbReference type="InterPro" id="IPR005899">
    <property type="entry name" value="Na_pump_deCOase"/>
</dbReference>
<dbReference type="RefSeq" id="WP_052564368.1">
    <property type="nucleotide sequence ID" value="NZ_BAFN01000001.1"/>
</dbReference>
<keyword evidence="4 6" id="KW-1133">Transmembrane helix</keyword>
<protein>
    <recommendedName>
        <fullName evidence="9">Oxaloacetate decarboxylase gamma chain</fullName>
    </recommendedName>
</protein>
<sequence>MIFNKMLIFANLPAHPSFWENLRFQTIGFVLVLLVLGLIALILYTFGCLFKKTGDRKAVIGAGTTPEKSLILPQEEDTHELLAVIASAVYLAIENSHRIVSIRPVADGKVIESLYLQAWSIEGRRQHFASHKIR</sequence>
<evidence type="ECO:0000256" key="2">
    <source>
        <dbReference type="ARBA" id="ARBA00022475"/>
    </source>
</evidence>
<reference evidence="8" key="1">
    <citation type="journal article" date="2015" name="Genome Announc.">
        <title>Draft Genome Sequence of an Anaerobic Ammonium-Oxidizing Bacterium, "Candidatus Brocadia sinica".</title>
        <authorList>
            <person name="Oshiki M."/>
            <person name="Shinyako-Hata K."/>
            <person name="Satoh H."/>
            <person name="Okabe S."/>
        </authorList>
    </citation>
    <scope>NUCLEOTIDE SEQUENCE [LARGE SCALE GENOMIC DNA]</scope>
    <source>
        <strain evidence="8">JPN1</strain>
    </source>
</reference>
<dbReference type="Proteomes" id="UP000032309">
    <property type="component" value="Unassembled WGS sequence"/>
</dbReference>
<keyword evidence="2" id="KW-1003">Cell membrane</keyword>
<comment type="subcellular location">
    <subcellularLocation>
        <location evidence="1">Cell membrane</location>
    </subcellularLocation>
</comment>
<keyword evidence="3 6" id="KW-0812">Transmembrane</keyword>
<evidence type="ECO:0000256" key="6">
    <source>
        <dbReference type="SAM" id="Phobius"/>
    </source>
</evidence>
<evidence type="ECO:0008006" key="9">
    <source>
        <dbReference type="Google" id="ProtNLM"/>
    </source>
</evidence>
<proteinExistence type="predicted"/>